<dbReference type="Proteomes" id="UP001642484">
    <property type="component" value="Unassembled WGS sequence"/>
</dbReference>
<gene>
    <name evidence="1" type="ORF">CCMP2556_LOCUS24145</name>
</gene>
<evidence type="ECO:0000313" key="1">
    <source>
        <dbReference type="EMBL" id="CAK9046489.1"/>
    </source>
</evidence>
<reference evidence="1 2" key="1">
    <citation type="submission" date="2024-02" db="EMBL/GenBank/DDBJ databases">
        <authorList>
            <person name="Chen Y."/>
            <person name="Shah S."/>
            <person name="Dougan E. K."/>
            <person name="Thang M."/>
            <person name="Chan C."/>
        </authorList>
    </citation>
    <scope>NUCLEOTIDE SEQUENCE [LARGE SCALE GENOMIC DNA]</scope>
</reference>
<proteinExistence type="predicted"/>
<comment type="caution">
    <text evidence="1">The sequence shown here is derived from an EMBL/GenBank/DDBJ whole genome shotgun (WGS) entry which is preliminary data.</text>
</comment>
<accession>A0ABP0M6V6</accession>
<protein>
    <submittedName>
        <fullName evidence="1">Uncharacterized protein</fullName>
    </submittedName>
</protein>
<organism evidence="1 2">
    <name type="scientific">Durusdinium trenchii</name>
    <dbReference type="NCBI Taxonomy" id="1381693"/>
    <lineage>
        <taxon>Eukaryota</taxon>
        <taxon>Sar</taxon>
        <taxon>Alveolata</taxon>
        <taxon>Dinophyceae</taxon>
        <taxon>Suessiales</taxon>
        <taxon>Symbiodiniaceae</taxon>
        <taxon>Durusdinium</taxon>
    </lineage>
</organism>
<keyword evidence="2" id="KW-1185">Reference proteome</keyword>
<dbReference type="EMBL" id="CAXAMN010015725">
    <property type="protein sequence ID" value="CAK9046489.1"/>
    <property type="molecule type" value="Genomic_DNA"/>
</dbReference>
<sequence length="114" mass="12428">MCSLGSSWAALRRKILREMAEGSIPSRDCELGKACLESQYISIQTCQPKRLLNRPPSFAFFIVAAKKRTKGAPPSHAAHTTVLAGKWEPERMVVHGRSQLGRPPFHGATLGTSG</sequence>
<name>A0ABP0M6V6_9DINO</name>
<evidence type="ECO:0000313" key="2">
    <source>
        <dbReference type="Proteomes" id="UP001642484"/>
    </source>
</evidence>